<dbReference type="OrthoDB" id="5381328at2"/>
<proteinExistence type="predicted"/>
<accession>A0A3A8N1B0</accession>
<dbReference type="EMBL" id="RAWG01000202">
    <property type="protein sequence ID" value="RKH38257.1"/>
    <property type="molecule type" value="Genomic_DNA"/>
</dbReference>
<evidence type="ECO:0000313" key="1">
    <source>
        <dbReference type="EMBL" id="RKH38257.1"/>
    </source>
</evidence>
<evidence type="ECO:0008006" key="3">
    <source>
        <dbReference type="Google" id="ProtNLM"/>
    </source>
</evidence>
<sequence length="293" mass="32127">MVTRSWNGKTKLLLALALLGMALLTALWRLDVRRNAGRLAESGWTEEARDEAPREASQDLGTVLVPQDTPLERARAYDWRVEGLTPPRQQLAFGLGEAEEHGLEQAHRDYSRSLRYRAMGPERFTYVAPPGCGADMRCIYAELMRSNAAPVRVLGERFATSIRERGLDAAQATELILGFVRRVHYELPGDDPFGIVPPGLVPAQDRGDCDSKAVLALMLLRQAGVDAVMLYSDALAHAAIGVGLPGTGTRIAFGGRGYRYAELTAEGWPLGMIPPQYNKPLLWRVLPLPDAPG</sequence>
<dbReference type="RefSeq" id="WP_120628127.1">
    <property type="nucleotide sequence ID" value="NZ_RAWG01000202.1"/>
</dbReference>
<dbReference type="AlphaFoldDB" id="A0A3A8N1B0"/>
<protein>
    <recommendedName>
        <fullName evidence="3">Transglutaminase domain-containing protein</fullName>
    </recommendedName>
</protein>
<keyword evidence="2" id="KW-1185">Reference proteome</keyword>
<comment type="caution">
    <text evidence="1">The sequence shown here is derived from an EMBL/GenBank/DDBJ whole genome shotgun (WGS) entry which is preliminary data.</text>
</comment>
<dbReference type="Proteomes" id="UP000273405">
    <property type="component" value="Unassembled WGS sequence"/>
</dbReference>
<gene>
    <name evidence="1" type="ORF">D7X12_26880</name>
</gene>
<evidence type="ECO:0000313" key="2">
    <source>
        <dbReference type="Proteomes" id="UP000273405"/>
    </source>
</evidence>
<organism evidence="1 2">
    <name type="scientific">Corallococcus sicarius</name>
    <dbReference type="NCBI Taxonomy" id="2316726"/>
    <lineage>
        <taxon>Bacteria</taxon>
        <taxon>Pseudomonadati</taxon>
        <taxon>Myxococcota</taxon>
        <taxon>Myxococcia</taxon>
        <taxon>Myxococcales</taxon>
        <taxon>Cystobacterineae</taxon>
        <taxon>Myxococcaceae</taxon>
        <taxon>Corallococcus</taxon>
    </lineage>
</organism>
<reference evidence="2" key="1">
    <citation type="submission" date="2018-09" db="EMBL/GenBank/DDBJ databases">
        <authorList>
            <person name="Livingstone P.G."/>
            <person name="Whitworth D.E."/>
        </authorList>
    </citation>
    <scope>NUCLEOTIDE SEQUENCE [LARGE SCALE GENOMIC DNA]</scope>
    <source>
        <strain evidence="2">CA040B</strain>
    </source>
</reference>
<name>A0A3A8N1B0_9BACT</name>